<gene>
    <name evidence="4" type="ORF">GW779_00040</name>
    <name evidence="3" type="ORF">GW910_04700</name>
</gene>
<dbReference type="SUPFAM" id="SSF55920">
    <property type="entry name" value="Creatinase/aminopeptidase"/>
    <property type="match status" value="1"/>
</dbReference>
<keyword evidence="3" id="KW-0031">Aminopeptidase</keyword>
<dbReference type="SUPFAM" id="SSF53092">
    <property type="entry name" value="Creatinase/prolidase N-terminal domain"/>
    <property type="match status" value="1"/>
</dbReference>
<dbReference type="PANTHER" id="PTHR46112:SF9">
    <property type="entry name" value="XAA-PRO AMINOPEPTIDASE"/>
    <property type="match status" value="1"/>
</dbReference>
<sequence length="347" mass="39469">MNKFDKKFNTERRTNVRKAFGDKDALLIYAPKNLYYLCGIDGFGAAGLLTSENFTLFLNENDYEIYKESPDNEICARIYKKGIIGNTIKETVRKGKISEIFVDKADEKALINLKNTIGMNIKTTDAVEKARMTKGEEEIKKIKKACEIARKGIEMAMKIYLSEKRISEHNLAAEIEYFMKMQGSEGTFEEGILLACGKNAAHIHAKPSDKIVVDAMLVDLGAKFNGYFSDLSRTFTERADNEVRQLAEFIRNLERQCVDKIYAGMKFSEISVFAEKEINKKGFKFFHLLGHGVGLDVHEMPFITNNSKEDFAENMVFTIEPGIYRANKFGIRFEDTCVIKNGKARIL</sequence>
<dbReference type="Pfam" id="PF00557">
    <property type="entry name" value="Peptidase_M24"/>
    <property type="match status" value="1"/>
</dbReference>
<keyword evidence="3" id="KW-0645">Protease</keyword>
<dbReference type="Proteomes" id="UP000768163">
    <property type="component" value="Unassembled WGS sequence"/>
</dbReference>
<keyword evidence="3" id="KW-0378">Hydrolase</keyword>
<reference evidence="3" key="1">
    <citation type="submission" date="2019-11" db="EMBL/GenBank/DDBJ databases">
        <title>Lipid analysis of CO2-rich subsurface aquifers suggests an autotrophy-based deep biosphere with lysolipids enriched in CPR bacteria.</title>
        <authorList>
            <person name="Probst A.J."/>
            <person name="Elling F.J."/>
            <person name="Castelle C.J."/>
            <person name="Zhu Q."/>
            <person name="Elvert M."/>
            <person name="Birarda G."/>
            <person name="Holman H.-Y."/>
            <person name="Lane K.R."/>
            <person name="Ladd B."/>
            <person name="Ryan M.C."/>
            <person name="Woyke T."/>
            <person name="Hinrichs K.-U."/>
            <person name="Banfield J.F."/>
        </authorList>
    </citation>
    <scope>NUCLEOTIDE SEQUENCE</scope>
    <source>
        <strain evidence="3">CG_2015-01_33_1645</strain>
        <strain evidence="4">CG_2015-04_33_537</strain>
    </source>
</reference>
<dbReference type="EMBL" id="JAACQH010000001">
    <property type="protein sequence ID" value="NCS90804.1"/>
    <property type="molecule type" value="Genomic_DNA"/>
</dbReference>
<proteinExistence type="predicted"/>
<dbReference type="Pfam" id="PF01321">
    <property type="entry name" value="Creatinase_N"/>
    <property type="match status" value="1"/>
</dbReference>
<name>A0A8J8CF02_9ARCH</name>
<dbReference type="Gene3D" id="3.40.350.10">
    <property type="entry name" value="Creatinase/prolidase N-terminal domain"/>
    <property type="match status" value="1"/>
</dbReference>
<evidence type="ECO:0000313" key="4">
    <source>
        <dbReference type="EMBL" id="NCS90804.1"/>
    </source>
</evidence>
<comment type="caution">
    <text evidence="3">The sequence shown here is derived from an EMBL/GenBank/DDBJ whole genome shotgun (WGS) entry which is preliminary data.</text>
</comment>
<dbReference type="InterPro" id="IPR050659">
    <property type="entry name" value="Peptidase_M24B"/>
</dbReference>
<accession>A0A8J8CF02</accession>
<dbReference type="EMBL" id="JAACVF010000127">
    <property type="protein sequence ID" value="NCN65341.1"/>
    <property type="molecule type" value="Genomic_DNA"/>
</dbReference>
<dbReference type="AlphaFoldDB" id="A0A8J8CF02"/>
<evidence type="ECO:0000259" key="1">
    <source>
        <dbReference type="Pfam" id="PF00557"/>
    </source>
</evidence>
<feature type="domain" description="Creatinase N-terminal" evidence="2">
    <location>
        <begin position="14"/>
        <end position="92"/>
    </location>
</feature>
<protein>
    <submittedName>
        <fullName evidence="3">Aminopeptidase P family protein</fullName>
    </submittedName>
</protein>
<dbReference type="InterPro" id="IPR036005">
    <property type="entry name" value="Creatinase/aminopeptidase-like"/>
</dbReference>
<organism evidence="3 5">
    <name type="scientific">Candidatus Altarchaeum hamiconexum</name>
    <dbReference type="NCBI Taxonomy" id="1803513"/>
    <lineage>
        <taxon>Archaea</taxon>
        <taxon>Candidatus Altarchaeota</taxon>
        <taxon>Candidatus Altiarchaeia</taxon>
        <taxon>Candidatus Altarchaeales</taxon>
        <taxon>Candidatus Altarchaeaceae</taxon>
        <taxon>Candidatus Altarchaeum</taxon>
    </lineage>
</organism>
<evidence type="ECO:0000313" key="5">
    <source>
        <dbReference type="Proteomes" id="UP000768163"/>
    </source>
</evidence>
<dbReference type="InterPro" id="IPR000994">
    <property type="entry name" value="Pept_M24"/>
</dbReference>
<dbReference type="InterPro" id="IPR000587">
    <property type="entry name" value="Creatinase_N"/>
</dbReference>
<feature type="domain" description="Peptidase M24" evidence="1">
    <location>
        <begin position="141"/>
        <end position="340"/>
    </location>
</feature>
<evidence type="ECO:0000259" key="2">
    <source>
        <dbReference type="Pfam" id="PF01321"/>
    </source>
</evidence>
<dbReference type="PANTHER" id="PTHR46112">
    <property type="entry name" value="AMINOPEPTIDASE"/>
    <property type="match status" value="1"/>
</dbReference>
<evidence type="ECO:0000313" key="3">
    <source>
        <dbReference type="EMBL" id="NCN65341.1"/>
    </source>
</evidence>
<dbReference type="Proteomes" id="UP000738826">
    <property type="component" value="Unassembled WGS sequence"/>
</dbReference>
<dbReference type="Gene3D" id="3.90.230.10">
    <property type="entry name" value="Creatinase/methionine aminopeptidase superfamily"/>
    <property type="match status" value="1"/>
</dbReference>
<dbReference type="GO" id="GO:0004177">
    <property type="term" value="F:aminopeptidase activity"/>
    <property type="evidence" value="ECO:0007669"/>
    <property type="project" value="UniProtKB-KW"/>
</dbReference>
<dbReference type="InterPro" id="IPR029149">
    <property type="entry name" value="Creatin/AminoP/Spt16_N"/>
</dbReference>